<accession>A0A5N1IX81</accession>
<organism evidence="2 3">
    <name type="scientific">Adhaeribacter soli</name>
    <dbReference type="NCBI Taxonomy" id="2607655"/>
    <lineage>
        <taxon>Bacteria</taxon>
        <taxon>Pseudomonadati</taxon>
        <taxon>Bacteroidota</taxon>
        <taxon>Cytophagia</taxon>
        <taxon>Cytophagales</taxon>
        <taxon>Hymenobacteraceae</taxon>
        <taxon>Adhaeribacter</taxon>
    </lineage>
</organism>
<comment type="caution">
    <text evidence="2">The sequence shown here is derived from an EMBL/GenBank/DDBJ whole genome shotgun (WGS) entry which is preliminary data.</text>
</comment>
<dbReference type="InterPro" id="IPR007569">
    <property type="entry name" value="DUF559"/>
</dbReference>
<keyword evidence="3" id="KW-1185">Reference proteome</keyword>
<protein>
    <submittedName>
        <fullName evidence="2">DUF559 domain-containing protein</fullName>
    </submittedName>
</protein>
<dbReference type="AlphaFoldDB" id="A0A5N1IX81"/>
<dbReference type="Pfam" id="PF04480">
    <property type="entry name" value="DUF559"/>
    <property type="match status" value="1"/>
</dbReference>
<dbReference type="Gene3D" id="3.40.960.10">
    <property type="entry name" value="VSR Endonuclease"/>
    <property type="match status" value="1"/>
</dbReference>
<feature type="domain" description="DUF559" evidence="1">
    <location>
        <begin position="12"/>
        <end position="114"/>
    </location>
</feature>
<evidence type="ECO:0000313" key="3">
    <source>
        <dbReference type="Proteomes" id="UP000326570"/>
    </source>
</evidence>
<name>A0A5N1IX81_9BACT</name>
<dbReference type="EMBL" id="VTWT01000004">
    <property type="protein sequence ID" value="KAA9338851.1"/>
    <property type="molecule type" value="Genomic_DNA"/>
</dbReference>
<dbReference type="InterPro" id="IPR011335">
    <property type="entry name" value="Restrct_endonuc-II-like"/>
</dbReference>
<dbReference type="SUPFAM" id="SSF52980">
    <property type="entry name" value="Restriction endonuclease-like"/>
    <property type="match status" value="1"/>
</dbReference>
<evidence type="ECO:0000259" key="1">
    <source>
        <dbReference type="Pfam" id="PF04480"/>
    </source>
</evidence>
<dbReference type="InterPro" id="IPR047216">
    <property type="entry name" value="Endonuclease_DUF559_bact"/>
</dbReference>
<sequence length="128" mass="15070">MSEPENHHYNKNLKPLARNLRKDSTKSEIRLWCELLSGKRMLGFGFRRQRPVGNYIADFLCKELNLIVEVDGYTHNFKTGEDAKRDADLQVIGFKVLRFSDREVMQDIENVRRTLEIWIEEKTGNLSQ</sequence>
<dbReference type="Proteomes" id="UP000326570">
    <property type="component" value="Unassembled WGS sequence"/>
</dbReference>
<proteinExistence type="predicted"/>
<evidence type="ECO:0000313" key="2">
    <source>
        <dbReference type="EMBL" id="KAA9338851.1"/>
    </source>
</evidence>
<dbReference type="RefSeq" id="WP_150903485.1">
    <property type="nucleotide sequence ID" value="NZ_VTWT01000004.1"/>
</dbReference>
<dbReference type="CDD" id="cd01038">
    <property type="entry name" value="Endonuclease_DUF559"/>
    <property type="match status" value="1"/>
</dbReference>
<dbReference type="PANTHER" id="PTHR38590">
    <property type="entry name" value="BLL0828 PROTEIN"/>
    <property type="match status" value="1"/>
</dbReference>
<dbReference type="PANTHER" id="PTHR38590:SF1">
    <property type="entry name" value="BLL0828 PROTEIN"/>
    <property type="match status" value="1"/>
</dbReference>
<reference evidence="2 3" key="1">
    <citation type="submission" date="2019-09" db="EMBL/GenBank/DDBJ databases">
        <title>Genome sequence of Adhaeribacter sp. M2.</title>
        <authorList>
            <person name="Srinivasan S."/>
        </authorList>
    </citation>
    <scope>NUCLEOTIDE SEQUENCE [LARGE SCALE GENOMIC DNA]</scope>
    <source>
        <strain evidence="2 3">M2</strain>
    </source>
</reference>
<gene>
    <name evidence="2" type="ORF">F0P94_08640</name>
</gene>